<dbReference type="Gene3D" id="1.10.510.10">
    <property type="entry name" value="Transferase(Phosphotransferase) domain 1"/>
    <property type="match status" value="1"/>
</dbReference>
<sequence>MSNPPISSSNLHKIALLERRLSTPGPGSSNSNGAISSIPETGFAMKANSNTNSNTNANTNSNAHSPKLKNSNPSSYPRSESSTLIPSPSNSSSLHSNPSNPGQSHGPGFSHDTSSNPIYDSVASPDSQVKKRKMKEPVKKEIKKVKKVSAASALKKPAAAALSSSSSNVSNGATTQKKPLSSSPPSINKFFKNENSHGNKPSGVSPSPDSSKVKDRELEDLRRDLAECRKEKETVLATLTARSNLLQTSLEEHVRKATILENEKQQSKIDENSRSLGRITSSSTWGSGVGWEDGFRIKLLLEKKESLKELKGVLEKRQKDLKKQIKRYNTSMPPPGDNKLEGGLMEVNDDLGVREGEESVRYLLSEVKRREAEVNAEAELLEQEKLLHSHDLRLRGYQTSSRFSHLPTLHNRYVLMQLIGRGGFSEVWKSYDLIGCRPVAVKIHQLDSRWSEDKKRSYTRHVSREYDIHRTVTHGRIVSLLDVFEIDHDSFATVLEYCDGGDLDQRLKERKLNERDARAIIIQVVSGVKYLNAKGVIHYDLKPGNILFDRTGDCRITDFGLSKMTAGEEDIEMTSIGAGTYWYLPPECFRAGGGRISGKVDVWSLGVIYYQMLYGKRPFGEGLTQDKIYQNNVISNAQAVEFPDTVKVSNEGKEWMRRCLEREVGRRWTVEEAGNSEYFKLKKL</sequence>
<dbReference type="GO" id="GO:0005634">
    <property type="term" value="C:nucleus"/>
    <property type="evidence" value="ECO:0007669"/>
    <property type="project" value="TreeGrafter"/>
</dbReference>
<evidence type="ECO:0000256" key="8">
    <source>
        <dbReference type="SAM" id="MobiDB-lite"/>
    </source>
</evidence>
<keyword evidence="11" id="KW-1185">Reference proteome</keyword>
<dbReference type="SMART" id="SM00220">
    <property type="entry name" value="S_TKc"/>
    <property type="match status" value="1"/>
</dbReference>
<feature type="compositionally biased region" description="Polar residues" evidence="8">
    <location>
        <begin position="174"/>
        <end position="186"/>
    </location>
</feature>
<dbReference type="AlphaFoldDB" id="A0A9W7FRV6"/>
<evidence type="ECO:0000256" key="3">
    <source>
        <dbReference type="ARBA" id="ARBA00022741"/>
    </source>
</evidence>
<evidence type="ECO:0000256" key="6">
    <source>
        <dbReference type="PROSITE-ProRule" id="PRU10141"/>
    </source>
</evidence>
<dbReference type="SUPFAM" id="SSF56112">
    <property type="entry name" value="Protein kinase-like (PK-like)"/>
    <property type="match status" value="1"/>
</dbReference>
<accession>A0A9W7FRV6</accession>
<evidence type="ECO:0000256" key="2">
    <source>
        <dbReference type="ARBA" id="ARBA00022679"/>
    </source>
</evidence>
<dbReference type="PANTHER" id="PTHR22974:SF23">
    <property type="entry name" value="TOUSLED-LIKE KINASE, ISOFORM G"/>
    <property type="match status" value="1"/>
</dbReference>
<keyword evidence="7" id="KW-0175">Coiled coil</keyword>
<keyword evidence="3 6" id="KW-0547">Nucleotide-binding</keyword>
<feature type="domain" description="Protein kinase" evidence="9">
    <location>
        <begin position="413"/>
        <end position="679"/>
    </location>
</feature>
<feature type="compositionally biased region" description="Low complexity" evidence="8">
    <location>
        <begin position="148"/>
        <end position="173"/>
    </location>
</feature>
<dbReference type="EMBL" id="BRXW01000310">
    <property type="protein sequence ID" value="GMI17872.1"/>
    <property type="molecule type" value="Genomic_DNA"/>
</dbReference>
<feature type="region of interest" description="Disordered" evidence="8">
    <location>
        <begin position="17"/>
        <end position="216"/>
    </location>
</feature>
<feature type="compositionally biased region" description="Low complexity" evidence="8">
    <location>
        <begin position="22"/>
        <end position="39"/>
    </location>
</feature>
<comment type="caution">
    <text evidence="10">The sequence shown here is derived from an EMBL/GenBank/DDBJ whole genome shotgun (WGS) entry which is preliminary data.</text>
</comment>
<evidence type="ECO:0000259" key="9">
    <source>
        <dbReference type="PROSITE" id="PS50011"/>
    </source>
</evidence>
<evidence type="ECO:0000256" key="7">
    <source>
        <dbReference type="SAM" id="Coils"/>
    </source>
</evidence>
<keyword evidence="1" id="KW-0723">Serine/threonine-protein kinase</keyword>
<keyword evidence="2" id="KW-0808">Transferase</keyword>
<evidence type="ECO:0000313" key="10">
    <source>
        <dbReference type="EMBL" id="GMI17872.1"/>
    </source>
</evidence>
<dbReference type="PROSITE" id="PS00108">
    <property type="entry name" value="PROTEIN_KINASE_ST"/>
    <property type="match status" value="1"/>
</dbReference>
<reference evidence="11" key="1">
    <citation type="journal article" date="2023" name="Commun. Biol.">
        <title>Genome analysis of Parmales, the sister group of diatoms, reveals the evolutionary specialization of diatoms from phago-mixotrophs to photoautotrophs.</title>
        <authorList>
            <person name="Ban H."/>
            <person name="Sato S."/>
            <person name="Yoshikawa S."/>
            <person name="Yamada K."/>
            <person name="Nakamura Y."/>
            <person name="Ichinomiya M."/>
            <person name="Sato N."/>
            <person name="Blanc-Mathieu R."/>
            <person name="Endo H."/>
            <person name="Kuwata A."/>
            <person name="Ogata H."/>
        </authorList>
    </citation>
    <scope>NUCLEOTIDE SEQUENCE [LARGE SCALE GENOMIC DNA]</scope>
    <source>
        <strain evidence="11">NIES 3700</strain>
    </source>
</reference>
<dbReference type="OrthoDB" id="346907at2759"/>
<protein>
    <recommendedName>
        <fullName evidence="9">Protein kinase domain-containing protein</fullName>
    </recommendedName>
</protein>
<dbReference type="InterPro" id="IPR000719">
    <property type="entry name" value="Prot_kinase_dom"/>
</dbReference>
<evidence type="ECO:0000313" key="11">
    <source>
        <dbReference type="Proteomes" id="UP001165122"/>
    </source>
</evidence>
<feature type="compositionally biased region" description="Low complexity" evidence="8">
    <location>
        <begin position="47"/>
        <end position="63"/>
    </location>
</feature>
<dbReference type="PANTHER" id="PTHR22974">
    <property type="entry name" value="MIXED LINEAGE PROTEIN KINASE"/>
    <property type="match status" value="1"/>
</dbReference>
<evidence type="ECO:0000256" key="5">
    <source>
        <dbReference type="ARBA" id="ARBA00022840"/>
    </source>
</evidence>
<dbReference type="GO" id="GO:0035556">
    <property type="term" value="P:intracellular signal transduction"/>
    <property type="evidence" value="ECO:0007669"/>
    <property type="project" value="TreeGrafter"/>
</dbReference>
<evidence type="ECO:0000256" key="1">
    <source>
        <dbReference type="ARBA" id="ARBA00022527"/>
    </source>
</evidence>
<dbReference type="InterPro" id="IPR011009">
    <property type="entry name" value="Kinase-like_dom_sf"/>
</dbReference>
<dbReference type="Pfam" id="PF00069">
    <property type="entry name" value="Pkinase"/>
    <property type="match status" value="1"/>
</dbReference>
<feature type="compositionally biased region" description="Polar residues" evidence="8">
    <location>
        <begin position="198"/>
        <end position="210"/>
    </location>
</feature>
<keyword evidence="4" id="KW-0418">Kinase</keyword>
<dbReference type="GO" id="GO:0004674">
    <property type="term" value="F:protein serine/threonine kinase activity"/>
    <property type="evidence" value="ECO:0007669"/>
    <property type="project" value="UniProtKB-KW"/>
</dbReference>
<organism evidence="10 11">
    <name type="scientific">Triparma laevis f. longispina</name>
    <dbReference type="NCBI Taxonomy" id="1714387"/>
    <lineage>
        <taxon>Eukaryota</taxon>
        <taxon>Sar</taxon>
        <taxon>Stramenopiles</taxon>
        <taxon>Ochrophyta</taxon>
        <taxon>Bolidophyceae</taxon>
        <taxon>Parmales</taxon>
        <taxon>Triparmaceae</taxon>
        <taxon>Triparma</taxon>
    </lineage>
</organism>
<feature type="binding site" evidence="6">
    <location>
        <position position="442"/>
    </location>
    <ligand>
        <name>ATP</name>
        <dbReference type="ChEBI" id="CHEBI:30616"/>
    </ligand>
</feature>
<dbReference type="PROSITE" id="PS00107">
    <property type="entry name" value="PROTEIN_KINASE_ATP"/>
    <property type="match status" value="1"/>
</dbReference>
<name>A0A9W7FRV6_9STRA</name>
<keyword evidence="5 6" id="KW-0067">ATP-binding</keyword>
<evidence type="ECO:0000256" key="4">
    <source>
        <dbReference type="ARBA" id="ARBA00022777"/>
    </source>
</evidence>
<feature type="coiled-coil region" evidence="7">
    <location>
        <begin position="297"/>
        <end position="327"/>
    </location>
</feature>
<dbReference type="FunFam" id="1.10.510.10:FF:000698">
    <property type="entry name" value="Serine/threonine-protein kinase tousled-like 1"/>
    <property type="match status" value="1"/>
</dbReference>
<dbReference type="PROSITE" id="PS50011">
    <property type="entry name" value="PROTEIN_KINASE_DOM"/>
    <property type="match status" value="1"/>
</dbReference>
<gene>
    <name evidence="10" type="ORF">TrLO_g1369</name>
</gene>
<dbReference type="GO" id="GO:0005524">
    <property type="term" value="F:ATP binding"/>
    <property type="evidence" value="ECO:0007669"/>
    <property type="project" value="UniProtKB-UniRule"/>
</dbReference>
<proteinExistence type="predicted"/>
<dbReference type="GO" id="GO:0007059">
    <property type="term" value="P:chromosome segregation"/>
    <property type="evidence" value="ECO:0007669"/>
    <property type="project" value="TreeGrafter"/>
</dbReference>
<dbReference type="InterPro" id="IPR017441">
    <property type="entry name" value="Protein_kinase_ATP_BS"/>
</dbReference>
<feature type="compositionally biased region" description="Low complexity" evidence="8">
    <location>
        <begin position="70"/>
        <end position="101"/>
    </location>
</feature>
<dbReference type="InterPro" id="IPR008271">
    <property type="entry name" value="Ser/Thr_kinase_AS"/>
</dbReference>
<dbReference type="Proteomes" id="UP001165122">
    <property type="component" value="Unassembled WGS sequence"/>
</dbReference>